<accession>A0ACB5U6S2</accession>
<sequence length="270" mass="30374">MGNQFNDHSKRTPYATPRHRTVFGNMSPNLMSNSRTSIIDTQKVISPNFNVVSSDWSMSSKRFQMTVERSTTKSRIRESHSRHKSEDLRLAGSPKKLLRRTSTNEMLDRFIPSRQTTSGKLSLDDSTPMPYDLPLDHIESQTSEIYKNTVAKACGLEVGERILQFQPVAPEAKKIAKLKSNKFKNKQLISTSAAQARLKRIPTCPEKVLDAPGLIDDFYLNLLSWSSENVLAIALEDAVYCWNATTGSVQLAAECDFIVTSIRCLSTRLE</sequence>
<reference evidence="1" key="1">
    <citation type="submission" date="2023-04" db="EMBL/GenBank/DDBJ databases">
        <title>Ambrosiozyma monospora NBRC 10751.</title>
        <authorList>
            <person name="Ichikawa N."/>
            <person name="Sato H."/>
            <person name="Tonouchi N."/>
        </authorList>
    </citation>
    <scope>NUCLEOTIDE SEQUENCE</scope>
    <source>
        <strain evidence="1">NBRC 10751</strain>
    </source>
</reference>
<name>A0ACB5U6S2_AMBMO</name>
<evidence type="ECO:0000313" key="1">
    <source>
        <dbReference type="EMBL" id="GMF03252.1"/>
    </source>
</evidence>
<dbReference type="Proteomes" id="UP001165064">
    <property type="component" value="Unassembled WGS sequence"/>
</dbReference>
<organism evidence="1 2">
    <name type="scientific">Ambrosiozyma monospora</name>
    <name type="common">Yeast</name>
    <name type="synonym">Endomycopsis monosporus</name>
    <dbReference type="NCBI Taxonomy" id="43982"/>
    <lineage>
        <taxon>Eukaryota</taxon>
        <taxon>Fungi</taxon>
        <taxon>Dikarya</taxon>
        <taxon>Ascomycota</taxon>
        <taxon>Saccharomycotina</taxon>
        <taxon>Pichiomycetes</taxon>
        <taxon>Pichiales</taxon>
        <taxon>Pichiaceae</taxon>
        <taxon>Ambrosiozyma</taxon>
    </lineage>
</organism>
<evidence type="ECO:0000313" key="2">
    <source>
        <dbReference type="Proteomes" id="UP001165064"/>
    </source>
</evidence>
<comment type="caution">
    <text evidence="1">The sequence shown here is derived from an EMBL/GenBank/DDBJ whole genome shotgun (WGS) entry which is preliminary data.</text>
</comment>
<dbReference type="EMBL" id="BSXS01012920">
    <property type="protein sequence ID" value="GMF03252.1"/>
    <property type="molecule type" value="Genomic_DNA"/>
</dbReference>
<protein>
    <submittedName>
        <fullName evidence="1">Unnamed protein product</fullName>
    </submittedName>
</protein>
<keyword evidence="2" id="KW-1185">Reference proteome</keyword>
<gene>
    <name evidence="1" type="ORF">Amon02_001171500</name>
</gene>
<proteinExistence type="predicted"/>